<dbReference type="Proteomes" id="UP001055439">
    <property type="component" value="Chromosome 4"/>
</dbReference>
<evidence type="ECO:0000313" key="1">
    <source>
        <dbReference type="EMBL" id="URD94387.1"/>
    </source>
</evidence>
<proteinExistence type="predicted"/>
<gene>
    <name evidence="1" type="ORF">MUK42_36905</name>
</gene>
<reference evidence="1" key="1">
    <citation type="submission" date="2022-05" db="EMBL/GenBank/DDBJ databases">
        <title>The Musa troglodytarum L. genome provides insights into the mechanism of non-climacteric behaviour and enrichment of carotenoids.</title>
        <authorList>
            <person name="Wang J."/>
        </authorList>
    </citation>
    <scope>NUCLEOTIDE SEQUENCE</scope>
    <source>
        <tissue evidence="1">Leaf</tissue>
    </source>
</reference>
<protein>
    <submittedName>
        <fullName evidence="1">Uncharacterized protein</fullName>
    </submittedName>
</protein>
<evidence type="ECO:0000313" key="2">
    <source>
        <dbReference type="Proteomes" id="UP001055439"/>
    </source>
</evidence>
<name>A0A9E7FFV0_9LILI</name>
<dbReference type="EMBL" id="CP097506">
    <property type="protein sequence ID" value="URD94387.1"/>
    <property type="molecule type" value="Genomic_DNA"/>
</dbReference>
<keyword evidence="2" id="KW-1185">Reference proteome</keyword>
<accession>A0A9E7FFV0</accession>
<sequence length="90" mass="10425">MFARWIKVSDLVRSDGSGFGSVACVHGKYSIQPVNMESKFILEKKIERELPRYDCQVFFLVPRQALITYSVSVRKLMHLEHVVGKFWFSG</sequence>
<dbReference type="AlphaFoldDB" id="A0A9E7FFV0"/>
<organism evidence="1 2">
    <name type="scientific">Musa troglodytarum</name>
    <name type="common">fe'i banana</name>
    <dbReference type="NCBI Taxonomy" id="320322"/>
    <lineage>
        <taxon>Eukaryota</taxon>
        <taxon>Viridiplantae</taxon>
        <taxon>Streptophyta</taxon>
        <taxon>Embryophyta</taxon>
        <taxon>Tracheophyta</taxon>
        <taxon>Spermatophyta</taxon>
        <taxon>Magnoliopsida</taxon>
        <taxon>Liliopsida</taxon>
        <taxon>Zingiberales</taxon>
        <taxon>Musaceae</taxon>
        <taxon>Musa</taxon>
    </lineage>
</organism>